<gene>
    <name evidence="1" type="ORF">DFR86_11435</name>
</gene>
<dbReference type="Proteomes" id="UP000248410">
    <property type="component" value="Chromosome"/>
</dbReference>
<evidence type="ECO:0000313" key="1">
    <source>
        <dbReference type="EMBL" id="AWR98087.1"/>
    </source>
</evidence>
<keyword evidence="2" id="KW-1185">Reference proteome</keyword>
<accession>A0A2U9IQ30</accession>
<proteinExistence type="predicted"/>
<reference evidence="1 2" key="1">
    <citation type="submission" date="2018-05" db="EMBL/GenBank/DDBJ databases">
        <title>Complete Genome Sequences of Extremely Thermoacidophilic, Metal-Mobilizing Type-Strain Members of the Archaeal Family Sulfolobaceae: Acidianus brierleyi DSM-1651T, Acidianus sulfidivorans DSM-18786T, Metallosphaera hakonensis DSM-7519T, and Metallosphaera prunae DSM-10039T.</title>
        <authorList>
            <person name="Counts J.A."/>
            <person name="Kelly R.M."/>
        </authorList>
    </citation>
    <scope>NUCLEOTIDE SEQUENCE [LARGE SCALE GENOMIC DNA]</scope>
    <source>
        <strain evidence="1 2">JP7</strain>
    </source>
</reference>
<sequence>MASMVLSIPFWMQQYIRFGDIYLEELIFQFLSGCNAFDTEAWINQTDNLSIPFWMQRKKTVQIGQFEVEIFQFLSGCNERLITDEFSFIYNFQFLSGCNWRGNIY</sequence>
<evidence type="ECO:0000313" key="2">
    <source>
        <dbReference type="Proteomes" id="UP000248410"/>
    </source>
</evidence>
<dbReference type="KEGG" id="asul:DFR86_11435"/>
<dbReference type="EMBL" id="CP029288">
    <property type="protein sequence ID" value="AWR98087.1"/>
    <property type="molecule type" value="Genomic_DNA"/>
</dbReference>
<organism evidence="1 2">
    <name type="scientific">Acidianus sulfidivorans JP7</name>
    <dbReference type="NCBI Taxonomy" id="619593"/>
    <lineage>
        <taxon>Archaea</taxon>
        <taxon>Thermoproteota</taxon>
        <taxon>Thermoprotei</taxon>
        <taxon>Sulfolobales</taxon>
        <taxon>Sulfolobaceae</taxon>
        <taxon>Acidianus</taxon>
    </lineage>
</organism>
<name>A0A2U9IQ30_9CREN</name>
<protein>
    <submittedName>
        <fullName evidence="1">Uncharacterized protein</fullName>
    </submittedName>
</protein>
<dbReference type="AlphaFoldDB" id="A0A2U9IQ30"/>